<comment type="caution">
    <text evidence="2">The sequence shown here is derived from an EMBL/GenBank/DDBJ whole genome shotgun (WGS) entry which is preliminary data.</text>
</comment>
<accession>A0A1E8CG25</accession>
<dbReference type="Proteomes" id="UP000175669">
    <property type="component" value="Unassembled WGS sequence"/>
</dbReference>
<feature type="signal peptide" evidence="1">
    <location>
        <begin position="1"/>
        <end position="26"/>
    </location>
</feature>
<protein>
    <recommendedName>
        <fullName evidence="4">Lipoprotein</fullName>
    </recommendedName>
</protein>
<reference evidence="3" key="1">
    <citation type="submission" date="2016-07" db="EMBL/GenBank/DDBJ databases">
        <authorList>
            <person name="Florea S."/>
            <person name="Webb J.S."/>
            <person name="Jaromczyk J."/>
            <person name="Schardl C.L."/>
        </authorList>
    </citation>
    <scope>NUCLEOTIDE SEQUENCE [LARGE SCALE GENOMIC DNA]</scope>
    <source>
        <strain evidence="3">KCTC 42131</strain>
    </source>
</reference>
<dbReference type="EMBL" id="MASR01000002">
    <property type="protein sequence ID" value="OFE11414.1"/>
    <property type="molecule type" value="Genomic_DNA"/>
</dbReference>
<evidence type="ECO:0008006" key="4">
    <source>
        <dbReference type="Google" id="ProtNLM"/>
    </source>
</evidence>
<gene>
    <name evidence="2" type="ORF">PHACT_12725</name>
</gene>
<name>A0A1E8CG25_9GAMM</name>
<keyword evidence="3" id="KW-1185">Reference proteome</keyword>
<dbReference type="STRING" id="1524254.PHACT_12725"/>
<dbReference type="OrthoDB" id="1419830at2"/>
<proteinExistence type="predicted"/>
<dbReference type="PROSITE" id="PS51257">
    <property type="entry name" value="PROKAR_LIPOPROTEIN"/>
    <property type="match status" value="1"/>
</dbReference>
<dbReference type="RefSeq" id="WP_070118641.1">
    <property type="nucleotide sequence ID" value="NZ_MASR01000002.1"/>
</dbReference>
<sequence length="229" mass="25858">MKAITRVFTILALGIALISCASPSFNYVPQSVALSEPPLEELVTAFVGEPMLRQGRYTERDAIYLPVKVDIGFAYDLHPGTYLKQGEDENTETYLPGGNEPGRIEKSLLADPWRAMITYKTDNRLCVITTFNVRSCTDTASYERRQLPLLSDDSFQQTLIYSGRVGDRVNIGYREFSSNAARPAFNNDVEYDLSESSTIGYRGARLEIIEATNEQIRYRVLRNFNEAEL</sequence>
<evidence type="ECO:0000256" key="1">
    <source>
        <dbReference type="SAM" id="SignalP"/>
    </source>
</evidence>
<feature type="chain" id="PRO_5009211949" description="Lipoprotein" evidence="1">
    <location>
        <begin position="27"/>
        <end position="229"/>
    </location>
</feature>
<keyword evidence="1" id="KW-0732">Signal</keyword>
<dbReference type="AlphaFoldDB" id="A0A1E8CG25"/>
<evidence type="ECO:0000313" key="2">
    <source>
        <dbReference type="EMBL" id="OFE11414.1"/>
    </source>
</evidence>
<evidence type="ECO:0000313" key="3">
    <source>
        <dbReference type="Proteomes" id="UP000175669"/>
    </source>
</evidence>
<organism evidence="2 3">
    <name type="scientific">Pseudohongiella acticola</name>
    <dbReference type="NCBI Taxonomy" id="1524254"/>
    <lineage>
        <taxon>Bacteria</taxon>
        <taxon>Pseudomonadati</taxon>
        <taxon>Pseudomonadota</taxon>
        <taxon>Gammaproteobacteria</taxon>
        <taxon>Pseudomonadales</taxon>
        <taxon>Pseudohongiellaceae</taxon>
        <taxon>Pseudohongiella</taxon>
    </lineage>
</organism>